<evidence type="ECO:0000256" key="2">
    <source>
        <dbReference type="ARBA" id="ARBA00005417"/>
    </source>
</evidence>
<dbReference type="CDD" id="cd03257">
    <property type="entry name" value="ABC_NikE_OppD_transporters"/>
    <property type="match status" value="2"/>
</dbReference>
<feature type="domain" description="ABC transporter" evidence="10">
    <location>
        <begin position="9"/>
        <end position="259"/>
    </location>
</feature>
<evidence type="ECO:0000256" key="4">
    <source>
        <dbReference type="ARBA" id="ARBA00022475"/>
    </source>
</evidence>
<dbReference type="InterPro" id="IPR017871">
    <property type="entry name" value="ABC_transporter-like_CS"/>
</dbReference>
<evidence type="ECO:0000256" key="8">
    <source>
        <dbReference type="ARBA" id="ARBA00022967"/>
    </source>
</evidence>
<keyword evidence="8" id="KW-1278">Translocase</keyword>
<name>A0A2U2CFZ5_9RHOB</name>
<dbReference type="InterPro" id="IPR027417">
    <property type="entry name" value="P-loop_NTPase"/>
</dbReference>
<dbReference type="PROSITE" id="PS50893">
    <property type="entry name" value="ABC_TRANSPORTER_2"/>
    <property type="match status" value="2"/>
</dbReference>
<keyword evidence="3" id="KW-0813">Transport</keyword>
<comment type="caution">
    <text evidence="11">The sequence shown here is derived from an EMBL/GenBank/DDBJ whole genome shotgun (WGS) entry which is preliminary data.</text>
</comment>
<dbReference type="GO" id="GO:0005524">
    <property type="term" value="F:ATP binding"/>
    <property type="evidence" value="ECO:0007669"/>
    <property type="project" value="UniProtKB-KW"/>
</dbReference>
<sequence length="541" mass="59647">MTDTSDLLLDIRDLVIEGRSGGTWQPIVKGIDLSLKRGEILGLIGESGAGKSTLGLAAMGYTKSGCRIAGGSIKLAGEELVGAPAETLRHLRGKRVAYVAQSAAAAFNPAYRLIRQYSEAPVRHGVMSRQEAERDAVQLYREMQLPNPEEIGFRYPHQVSGGQLQRAMTAMAMACRPDLIIFDEPTTALDVTTQIEVLAAIRKVVREHHTAAIYITHDLAVVAQMADRIKVLLKGDEIEEAETRQMLAHPREDYTKSLWAVREFRRAPRTPDDTGKPILTLQDVDASYGTLQVLDGINLSVDRGQTMAVVGESGSGKSTLARVIMGLLPPDKGSVSLDGKTLSPLNRHRDKGVQRRVQMIHQMADTALNPKHRIREVLGRPLEFFLGMKGAAKEARIRELLTMIELDPDTFIDRLPSELSGGQKQRVCIARALAAEPDFVICDEVTSALDQIVAEGILRLLDRLQREMGLTYLFITHDLATVRSIADWVVVMQKGQIVEQGAKDQVFQPPHHPYTELLLSSVPEMDPDWLDGVLNDRRAAG</sequence>
<dbReference type="InterPro" id="IPR003593">
    <property type="entry name" value="AAA+_ATPase"/>
</dbReference>
<evidence type="ECO:0000256" key="5">
    <source>
        <dbReference type="ARBA" id="ARBA00022519"/>
    </source>
</evidence>
<keyword evidence="7" id="KW-0067">ATP-binding</keyword>
<dbReference type="SUPFAM" id="SSF52540">
    <property type="entry name" value="P-loop containing nucleoside triphosphate hydrolases"/>
    <property type="match status" value="2"/>
</dbReference>
<dbReference type="GO" id="GO:0016887">
    <property type="term" value="F:ATP hydrolysis activity"/>
    <property type="evidence" value="ECO:0007669"/>
    <property type="project" value="InterPro"/>
</dbReference>
<reference evidence="11 12" key="1">
    <citation type="submission" date="2018-05" db="EMBL/GenBank/DDBJ databases">
        <title>Pararhodobacter marina sp. nov., isolated from deep-sea water of the Indian Ocean.</title>
        <authorList>
            <person name="Lai Q.Sr."/>
            <person name="Liu X."/>
            <person name="Shao Z."/>
        </authorList>
    </citation>
    <scope>NUCLEOTIDE SEQUENCE [LARGE SCALE GENOMIC DNA]</scope>
    <source>
        <strain evidence="11 12">CIC4N-9</strain>
    </source>
</reference>
<keyword evidence="6" id="KW-0547">Nucleotide-binding</keyword>
<evidence type="ECO:0000313" key="12">
    <source>
        <dbReference type="Proteomes" id="UP000244940"/>
    </source>
</evidence>
<evidence type="ECO:0000256" key="9">
    <source>
        <dbReference type="ARBA" id="ARBA00023136"/>
    </source>
</evidence>
<dbReference type="GO" id="GO:0015833">
    <property type="term" value="P:peptide transport"/>
    <property type="evidence" value="ECO:0007669"/>
    <property type="project" value="InterPro"/>
</dbReference>
<organism evidence="11 12">
    <name type="scientific">Pararhodobacter marinus</name>
    <dbReference type="NCBI Taxonomy" id="2184063"/>
    <lineage>
        <taxon>Bacteria</taxon>
        <taxon>Pseudomonadati</taxon>
        <taxon>Pseudomonadota</taxon>
        <taxon>Alphaproteobacteria</taxon>
        <taxon>Rhodobacterales</taxon>
        <taxon>Paracoccaceae</taxon>
        <taxon>Pararhodobacter</taxon>
    </lineage>
</organism>
<dbReference type="Proteomes" id="UP000244940">
    <property type="component" value="Unassembled WGS sequence"/>
</dbReference>
<dbReference type="Gene3D" id="3.40.50.300">
    <property type="entry name" value="P-loop containing nucleotide triphosphate hydrolases"/>
    <property type="match status" value="2"/>
</dbReference>
<gene>
    <name evidence="11" type="ORF">C4N9_03040</name>
</gene>
<evidence type="ECO:0000256" key="3">
    <source>
        <dbReference type="ARBA" id="ARBA00022448"/>
    </source>
</evidence>
<feature type="domain" description="ABC transporter" evidence="10">
    <location>
        <begin position="279"/>
        <end position="519"/>
    </location>
</feature>
<keyword evidence="9" id="KW-0472">Membrane</keyword>
<dbReference type="GO" id="GO:0005886">
    <property type="term" value="C:plasma membrane"/>
    <property type="evidence" value="ECO:0007669"/>
    <property type="project" value="UniProtKB-SubCell"/>
</dbReference>
<dbReference type="NCBIfam" id="NF007739">
    <property type="entry name" value="PRK10419.1"/>
    <property type="match status" value="2"/>
</dbReference>
<keyword evidence="5" id="KW-0997">Cell inner membrane</keyword>
<dbReference type="EMBL" id="QEYD01000002">
    <property type="protein sequence ID" value="PWE30749.1"/>
    <property type="molecule type" value="Genomic_DNA"/>
</dbReference>
<dbReference type="OrthoDB" id="9802264at2"/>
<accession>A0A2U2CFZ5</accession>
<comment type="similarity">
    <text evidence="2">Belongs to the ABC transporter superfamily.</text>
</comment>
<dbReference type="InterPro" id="IPR013563">
    <property type="entry name" value="Oligopep_ABC_C"/>
</dbReference>
<dbReference type="InterPro" id="IPR003439">
    <property type="entry name" value="ABC_transporter-like_ATP-bd"/>
</dbReference>
<dbReference type="PANTHER" id="PTHR43297">
    <property type="entry name" value="OLIGOPEPTIDE TRANSPORT ATP-BINDING PROTEIN APPD"/>
    <property type="match status" value="1"/>
</dbReference>
<dbReference type="RefSeq" id="WP_109531826.1">
    <property type="nucleotide sequence ID" value="NZ_QEYD01000002.1"/>
</dbReference>
<evidence type="ECO:0000256" key="7">
    <source>
        <dbReference type="ARBA" id="ARBA00022840"/>
    </source>
</evidence>
<dbReference type="Pfam" id="PF00005">
    <property type="entry name" value="ABC_tran"/>
    <property type="match status" value="2"/>
</dbReference>
<dbReference type="InterPro" id="IPR050388">
    <property type="entry name" value="ABC_Ni/Peptide_Import"/>
</dbReference>
<keyword evidence="4" id="KW-1003">Cell membrane</keyword>
<dbReference type="SMART" id="SM00382">
    <property type="entry name" value="AAA"/>
    <property type="match status" value="2"/>
</dbReference>
<evidence type="ECO:0000259" key="10">
    <source>
        <dbReference type="PROSITE" id="PS50893"/>
    </source>
</evidence>
<dbReference type="PROSITE" id="PS00211">
    <property type="entry name" value="ABC_TRANSPORTER_1"/>
    <property type="match status" value="1"/>
</dbReference>
<dbReference type="Pfam" id="PF08352">
    <property type="entry name" value="oligo_HPY"/>
    <property type="match status" value="1"/>
</dbReference>
<dbReference type="PANTHER" id="PTHR43297:SF14">
    <property type="entry name" value="ATPASE AAA-TYPE CORE DOMAIN-CONTAINING PROTEIN"/>
    <property type="match status" value="1"/>
</dbReference>
<evidence type="ECO:0000256" key="6">
    <source>
        <dbReference type="ARBA" id="ARBA00022741"/>
    </source>
</evidence>
<comment type="subcellular location">
    <subcellularLocation>
        <location evidence="1">Cell inner membrane</location>
        <topology evidence="1">Peripheral membrane protein</topology>
    </subcellularLocation>
</comment>
<evidence type="ECO:0000313" key="11">
    <source>
        <dbReference type="EMBL" id="PWE30749.1"/>
    </source>
</evidence>
<dbReference type="GeneID" id="94363855"/>
<protein>
    <submittedName>
        <fullName evidence="11">ABC transporter</fullName>
    </submittedName>
</protein>
<dbReference type="AlphaFoldDB" id="A0A2U2CFZ5"/>
<evidence type="ECO:0000256" key="1">
    <source>
        <dbReference type="ARBA" id="ARBA00004417"/>
    </source>
</evidence>
<proteinExistence type="inferred from homology"/>
<keyword evidence="12" id="KW-1185">Reference proteome</keyword>